<protein>
    <submittedName>
        <fullName evidence="2">Uncharacterized protein</fullName>
    </submittedName>
</protein>
<evidence type="ECO:0000313" key="2">
    <source>
        <dbReference type="EMBL" id="VGO21241.1"/>
    </source>
</evidence>
<feature type="chain" id="PRO_5025403972" evidence="1">
    <location>
        <begin position="19"/>
        <end position="97"/>
    </location>
</feature>
<evidence type="ECO:0000313" key="3">
    <source>
        <dbReference type="Proteomes" id="UP000346198"/>
    </source>
</evidence>
<dbReference type="AlphaFoldDB" id="A0A6C2UPP3"/>
<evidence type="ECO:0000256" key="1">
    <source>
        <dbReference type="SAM" id="SignalP"/>
    </source>
</evidence>
<name>A0A6C2UPP3_9BACT</name>
<gene>
    <name evidence="2" type="ORF">SCARR_03313</name>
</gene>
<accession>A0A6C2UPP3</accession>
<keyword evidence="3" id="KW-1185">Reference proteome</keyword>
<dbReference type="EMBL" id="CAAHFH010000002">
    <property type="protein sequence ID" value="VGO21241.1"/>
    <property type="molecule type" value="Genomic_DNA"/>
</dbReference>
<organism evidence="2 3">
    <name type="scientific">Pontiella sulfatireligans</name>
    <dbReference type="NCBI Taxonomy" id="2750658"/>
    <lineage>
        <taxon>Bacteria</taxon>
        <taxon>Pseudomonadati</taxon>
        <taxon>Kiritimatiellota</taxon>
        <taxon>Kiritimatiellia</taxon>
        <taxon>Kiritimatiellales</taxon>
        <taxon>Pontiellaceae</taxon>
        <taxon>Pontiella</taxon>
    </lineage>
</organism>
<sequence length="97" mass="11140">MKLFIFSLLILAGISTHAGTVGLPLERMSIPAVTGDYSICIWDDSASDWYTEFAPYDGSGFFNFQVPEWDNWYWIGLWDAKSESYIFGKWIGHFKVN</sequence>
<reference evidence="2 3" key="1">
    <citation type="submission" date="2019-04" db="EMBL/GenBank/DDBJ databases">
        <authorList>
            <person name="Van Vliet M D."/>
        </authorList>
    </citation>
    <scope>NUCLEOTIDE SEQUENCE [LARGE SCALE GENOMIC DNA]</scope>
    <source>
        <strain evidence="2 3">F21</strain>
    </source>
</reference>
<dbReference type="Proteomes" id="UP000346198">
    <property type="component" value="Unassembled WGS sequence"/>
</dbReference>
<proteinExistence type="predicted"/>
<keyword evidence="1" id="KW-0732">Signal</keyword>
<dbReference type="RefSeq" id="WP_136062723.1">
    <property type="nucleotide sequence ID" value="NZ_CAAHFH010000002.1"/>
</dbReference>
<feature type="signal peptide" evidence="1">
    <location>
        <begin position="1"/>
        <end position="18"/>
    </location>
</feature>